<dbReference type="PROSITE" id="PS00061">
    <property type="entry name" value="ADH_SHORT"/>
    <property type="match status" value="1"/>
</dbReference>
<evidence type="ECO:0000256" key="2">
    <source>
        <dbReference type="ARBA" id="ARBA00023002"/>
    </source>
</evidence>
<dbReference type="CDD" id="cd05233">
    <property type="entry name" value="SDR_c"/>
    <property type="match status" value="1"/>
</dbReference>
<dbReference type="Pfam" id="PF00106">
    <property type="entry name" value="adh_short"/>
    <property type="match status" value="1"/>
</dbReference>
<name>H0E8F1_9ACTN</name>
<comment type="similarity">
    <text evidence="1">Belongs to the short-chain dehydrogenases/reductases (SDR) family.</text>
</comment>
<dbReference type="SUPFAM" id="SSF51735">
    <property type="entry name" value="NAD(P)-binding Rossmann-fold domains"/>
    <property type="match status" value="1"/>
</dbReference>
<dbReference type="InterPro" id="IPR020904">
    <property type="entry name" value="Sc_DH/Rdtase_CS"/>
</dbReference>
<dbReference type="OrthoDB" id="9797538at2"/>
<keyword evidence="2" id="KW-0560">Oxidoreductase</keyword>
<evidence type="ECO:0000256" key="1">
    <source>
        <dbReference type="ARBA" id="ARBA00006484"/>
    </source>
</evidence>
<comment type="caution">
    <text evidence="3">The sequence shown here is derived from an EMBL/GenBank/DDBJ whole genome shotgun (WGS) entry which is preliminary data.</text>
</comment>
<sequence>MQRTAIVTGGTGGLGVAVTTAFLDAGWRVVVPWRSPAGLDRMPADAALDLIEADLLDPEAVARVAAEAGPRLRAVVNLAGGFAAPGRVHRVPLAEFDAQLRTNLDTAYLMTAAGLPAMLAAGEGSVVCVSSRAARHPFAGASGYVVAKAGILAFVDALHAEYSNEGIRASALIPSVIDTPVNRREMPDADRAAWQAPEDLAATILDLCGDPAGERRADVHVPGEPG</sequence>
<dbReference type="RefSeq" id="WP_007576865.1">
    <property type="nucleotide sequence ID" value="NZ_AGUD01000243.1"/>
</dbReference>
<dbReference type="GO" id="GO:0016491">
    <property type="term" value="F:oxidoreductase activity"/>
    <property type="evidence" value="ECO:0007669"/>
    <property type="project" value="UniProtKB-KW"/>
</dbReference>
<dbReference type="InterPro" id="IPR002347">
    <property type="entry name" value="SDR_fam"/>
</dbReference>
<dbReference type="PRINTS" id="PR00081">
    <property type="entry name" value="GDHRDH"/>
</dbReference>
<reference evidence="3 4" key="1">
    <citation type="journal article" date="2013" name="Biodegradation">
        <title>Quantitative proteomic analysis of ibuprofen-degrading Patulibacter sp. strain I11.</title>
        <authorList>
            <person name="Almeida B."/>
            <person name="Kjeldal H."/>
            <person name="Lolas I."/>
            <person name="Knudsen A.D."/>
            <person name="Carvalho G."/>
            <person name="Nielsen K.L."/>
            <person name="Barreto Crespo M.T."/>
            <person name="Stensballe A."/>
            <person name="Nielsen J.L."/>
        </authorList>
    </citation>
    <scope>NUCLEOTIDE SEQUENCE [LARGE SCALE GENOMIC DNA]</scope>
    <source>
        <strain evidence="3 4">I11</strain>
    </source>
</reference>
<keyword evidence="4" id="KW-1185">Reference proteome</keyword>
<dbReference type="PANTHER" id="PTHR44196:SF1">
    <property type="entry name" value="DEHYDROGENASE_REDUCTASE SDR FAMILY MEMBER 7B"/>
    <property type="match status" value="1"/>
</dbReference>
<dbReference type="Gene3D" id="3.40.50.720">
    <property type="entry name" value="NAD(P)-binding Rossmann-like Domain"/>
    <property type="match status" value="1"/>
</dbReference>
<dbReference type="PATRIC" id="fig|1097667.3.peg.3085"/>
<evidence type="ECO:0000313" key="4">
    <source>
        <dbReference type="Proteomes" id="UP000005143"/>
    </source>
</evidence>
<proteinExistence type="inferred from homology"/>
<dbReference type="PANTHER" id="PTHR44196">
    <property type="entry name" value="DEHYDROGENASE/REDUCTASE SDR FAMILY MEMBER 7B"/>
    <property type="match status" value="1"/>
</dbReference>
<dbReference type="GO" id="GO:0016020">
    <property type="term" value="C:membrane"/>
    <property type="evidence" value="ECO:0007669"/>
    <property type="project" value="TreeGrafter"/>
</dbReference>
<dbReference type="Proteomes" id="UP000005143">
    <property type="component" value="Unassembled WGS sequence"/>
</dbReference>
<gene>
    <name evidence="3" type="ORF">PAI11_31120</name>
</gene>
<dbReference type="InterPro" id="IPR036291">
    <property type="entry name" value="NAD(P)-bd_dom_sf"/>
</dbReference>
<accession>H0E8F1</accession>
<protein>
    <submittedName>
        <fullName evidence="3">Short-chain dehydrogenase/reductase SDR</fullName>
    </submittedName>
</protein>
<organism evidence="3 4">
    <name type="scientific">Patulibacter medicamentivorans</name>
    <dbReference type="NCBI Taxonomy" id="1097667"/>
    <lineage>
        <taxon>Bacteria</taxon>
        <taxon>Bacillati</taxon>
        <taxon>Actinomycetota</taxon>
        <taxon>Thermoleophilia</taxon>
        <taxon>Solirubrobacterales</taxon>
        <taxon>Patulibacteraceae</taxon>
        <taxon>Patulibacter</taxon>
    </lineage>
</organism>
<evidence type="ECO:0000313" key="3">
    <source>
        <dbReference type="EMBL" id="EHN10041.1"/>
    </source>
</evidence>
<dbReference type="AlphaFoldDB" id="H0E8F1"/>
<dbReference type="EMBL" id="AGUD01000243">
    <property type="protein sequence ID" value="EHN10041.1"/>
    <property type="molecule type" value="Genomic_DNA"/>
</dbReference>